<dbReference type="EMBL" id="LSRQ01003143">
    <property type="protein sequence ID" value="OAY72336.1"/>
    <property type="molecule type" value="Genomic_DNA"/>
</dbReference>
<dbReference type="AlphaFoldDB" id="A0A199V622"/>
<organism evidence="2 3">
    <name type="scientific">Ananas comosus</name>
    <name type="common">Pineapple</name>
    <name type="synonym">Ananas ananas</name>
    <dbReference type="NCBI Taxonomy" id="4615"/>
    <lineage>
        <taxon>Eukaryota</taxon>
        <taxon>Viridiplantae</taxon>
        <taxon>Streptophyta</taxon>
        <taxon>Embryophyta</taxon>
        <taxon>Tracheophyta</taxon>
        <taxon>Spermatophyta</taxon>
        <taxon>Magnoliopsida</taxon>
        <taxon>Liliopsida</taxon>
        <taxon>Poales</taxon>
        <taxon>Bromeliaceae</taxon>
        <taxon>Bromelioideae</taxon>
        <taxon>Ananas</taxon>
    </lineage>
</organism>
<comment type="caution">
    <text evidence="2">The sequence shown here is derived from an EMBL/GenBank/DDBJ whole genome shotgun (WGS) entry which is preliminary data.</text>
</comment>
<feature type="region of interest" description="Disordered" evidence="1">
    <location>
        <begin position="95"/>
        <end position="115"/>
    </location>
</feature>
<protein>
    <submittedName>
        <fullName evidence="2">Uncharacterized protein</fullName>
    </submittedName>
</protein>
<evidence type="ECO:0000313" key="2">
    <source>
        <dbReference type="EMBL" id="OAY72336.1"/>
    </source>
</evidence>
<dbReference type="Proteomes" id="UP000092600">
    <property type="component" value="Unassembled WGS sequence"/>
</dbReference>
<proteinExistence type="predicted"/>
<accession>A0A199V622</accession>
<gene>
    <name evidence="2" type="ORF">ACMD2_15876</name>
</gene>
<evidence type="ECO:0000313" key="3">
    <source>
        <dbReference type="Proteomes" id="UP000092600"/>
    </source>
</evidence>
<reference evidence="2 3" key="1">
    <citation type="journal article" date="2016" name="DNA Res.">
        <title>The draft genome of MD-2 pineapple using hybrid error correction of long reads.</title>
        <authorList>
            <person name="Redwan R.M."/>
            <person name="Saidin A."/>
            <person name="Kumar S.V."/>
        </authorList>
    </citation>
    <scope>NUCLEOTIDE SEQUENCE [LARGE SCALE GENOMIC DNA]</scope>
    <source>
        <strain evidence="3">cv. MD2</strain>
        <tissue evidence="2">Leaf</tissue>
    </source>
</reference>
<feature type="compositionally biased region" description="Basic and acidic residues" evidence="1">
    <location>
        <begin position="95"/>
        <end position="108"/>
    </location>
</feature>
<name>A0A199V622_ANACO</name>
<evidence type="ECO:0000256" key="1">
    <source>
        <dbReference type="SAM" id="MobiDB-lite"/>
    </source>
</evidence>
<sequence length="177" mass="20030">MGEMKGDKVSTQYASSSPLQMLFNHPDRDVGNLGPIKAYILLASLLQHRVTPGQRDFAAAIPQRESIVHRAHTCAGGRDAILAQLSNSNSVREVKFADHSSDTSRSPHDPISPQPKILERRKLPKRWKDFLPIFIVHAGVQHSSHDLYGQWASSKFRRYMFANQLQLHQSLEKRKPT</sequence>